<keyword evidence="3" id="KW-1185">Reference proteome</keyword>
<dbReference type="EMBL" id="LDAU01000180">
    <property type="protein sequence ID" value="KRX01006.1"/>
    <property type="molecule type" value="Genomic_DNA"/>
</dbReference>
<protein>
    <submittedName>
        <fullName evidence="2">Uncharacterized protein</fullName>
    </submittedName>
</protein>
<reference evidence="2 3" key="1">
    <citation type="journal article" date="2015" name="Sci. Rep.">
        <title>Genome of the facultative scuticociliatosis pathogen Pseudocohnilembus persalinus provides insight into its virulence through horizontal gene transfer.</title>
        <authorList>
            <person name="Xiong J."/>
            <person name="Wang G."/>
            <person name="Cheng J."/>
            <person name="Tian M."/>
            <person name="Pan X."/>
            <person name="Warren A."/>
            <person name="Jiang C."/>
            <person name="Yuan D."/>
            <person name="Miao W."/>
        </authorList>
    </citation>
    <scope>NUCLEOTIDE SEQUENCE [LARGE SCALE GENOMIC DNA]</scope>
    <source>
        <strain evidence="2">36N120E</strain>
    </source>
</reference>
<evidence type="ECO:0000313" key="2">
    <source>
        <dbReference type="EMBL" id="KRX01006.1"/>
    </source>
</evidence>
<accession>A0A0V0QFN0</accession>
<dbReference type="Proteomes" id="UP000054937">
    <property type="component" value="Unassembled WGS sequence"/>
</dbReference>
<evidence type="ECO:0000313" key="3">
    <source>
        <dbReference type="Proteomes" id="UP000054937"/>
    </source>
</evidence>
<feature type="region of interest" description="Disordered" evidence="1">
    <location>
        <begin position="426"/>
        <end position="449"/>
    </location>
</feature>
<gene>
    <name evidence="2" type="ORF">PPERSA_09612</name>
</gene>
<dbReference type="InParanoid" id="A0A0V0QFN0"/>
<name>A0A0V0QFN0_PSEPJ</name>
<organism evidence="2 3">
    <name type="scientific">Pseudocohnilembus persalinus</name>
    <name type="common">Ciliate</name>
    <dbReference type="NCBI Taxonomy" id="266149"/>
    <lineage>
        <taxon>Eukaryota</taxon>
        <taxon>Sar</taxon>
        <taxon>Alveolata</taxon>
        <taxon>Ciliophora</taxon>
        <taxon>Intramacronucleata</taxon>
        <taxon>Oligohymenophorea</taxon>
        <taxon>Scuticociliatia</taxon>
        <taxon>Philasterida</taxon>
        <taxon>Pseudocohnilembidae</taxon>
        <taxon>Pseudocohnilembus</taxon>
    </lineage>
</organism>
<comment type="caution">
    <text evidence="2">The sequence shown here is derived from an EMBL/GenBank/DDBJ whole genome shotgun (WGS) entry which is preliminary data.</text>
</comment>
<evidence type="ECO:0000256" key="1">
    <source>
        <dbReference type="SAM" id="MobiDB-lite"/>
    </source>
</evidence>
<proteinExistence type="predicted"/>
<sequence length="449" mass="54612">MPSLEQNTQRKKQLEGFFITYIDPEYLQDIIKIFVFFVGYDQQLDFTKSFHPYELYIALQQQEEDVDLVNCIGQSLFQLIWQKLVIEKKKIFEEYSKGPFGQDSILYPFLCLQRKLTENDQQLLEQITYYTWYESYKLMKASKRIIELAIYGKDNIISFQSKLKKKNQEEQELQLKIKKLLSFEFIQNDEINQPDKYEIEEYKEIVLKYLKERDFIKLNSPFVSSFINEKDKRKEQLNFKLVKDLILSSEEIWQDHCSKYYQSRWQTPHQRNHFKEIIESGQHSRTLAEKLHYFFTEMQTSKQIYFEIKPNYQYFEPEMNFDKLEKYGDKLKVSEKQIQFWKNDQIVLKKMFEKIIQNIKENDSLVQLFLISLFLFDKVDTYAIKNEKFVVGLRKKAKQRQEFIEQNENQFKSQFEKKTKLLQQNKKLRTRRNQIDYSDSESNEDSSEE</sequence>
<feature type="compositionally biased region" description="Acidic residues" evidence="1">
    <location>
        <begin position="438"/>
        <end position="449"/>
    </location>
</feature>
<dbReference type="AlphaFoldDB" id="A0A0V0QFN0"/>